<keyword evidence="5 10" id="KW-0472">Membrane</keyword>
<keyword evidence="12" id="KW-1185">Reference proteome</keyword>
<comment type="subcellular location">
    <subcellularLocation>
        <location evidence="1 10">Cell membrane</location>
        <topology evidence="1 10">Multi-pass membrane protein</topology>
    </subcellularLocation>
</comment>
<dbReference type="GO" id="GO:0140114">
    <property type="term" value="P:cellular detoxification of fluoride"/>
    <property type="evidence" value="ECO:0007669"/>
    <property type="project" value="UniProtKB-UniRule"/>
</dbReference>
<dbReference type="eggNOG" id="COG0239">
    <property type="taxonomic scope" value="Bacteria"/>
</dbReference>
<proteinExistence type="inferred from homology"/>
<sequence>MKYTAVGIGGIVGALTRYGLGQWIGTHSAEAFPLATWLANMIGSFLLAFLTIYLFRVKHVSYVITSAVGTGMIGSFTTFSTFSVETLKLMQYDAFLIAFYYVSTSVVGGLLLSLVGFYLGNVLYEKRMKKEGSL</sequence>
<dbReference type="AlphaFoldDB" id="A0A073KHT8"/>
<evidence type="ECO:0000313" key="12">
    <source>
        <dbReference type="Proteomes" id="UP000027778"/>
    </source>
</evidence>
<evidence type="ECO:0000256" key="1">
    <source>
        <dbReference type="ARBA" id="ARBA00004651"/>
    </source>
</evidence>
<feature type="binding site" evidence="10">
    <location>
        <position position="74"/>
    </location>
    <ligand>
        <name>Na(+)</name>
        <dbReference type="ChEBI" id="CHEBI:29101"/>
        <note>structural</note>
    </ligand>
</feature>
<feature type="binding site" evidence="10">
    <location>
        <position position="77"/>
    </location>
    <ligand>
        <name>Na(+)</name>
        <dbReference type="ChEBI" id="CHEBI:29101"/>
        <note>structural</note>
    </ligand>
</feature>
<dbReference type="RefSeq" id="WP_033672390.1">
    <property type="nucleotide sequence ID" value="NZ_JOTM01000001.1"/>
</dbReference>
<evidence type="ECO:0000256" key="9">
    <source>
        <dbReference type="ARBA" id="ARBA00049940"/>
    </source>
</evidence>
<accession>A0A073KHT8</accession>
<feature type="transmembrane region" description="Helical" evidence="10">
    <location>
        <begin position="62"/>
        <end position="82"/>
    </location>
</feature>
<keyword evidence="6 10" id="KW-0407">Ion channel</keyword>
<dbReference type="OrthoDB" id="9799631at2"/>
<name>A0A073KHT8_9BACI</name>
<keyword evidence="3 10" id="KW-0812">Transmembrane</keyword>
<evidence type="ECO:0000256" key="5">
    <source>
        <dbReference type="ARBA" id="ARBA00023136"/>
    </source>
</evidence>
<evidence type="ECO:0000256" key="2">
    <source>
        <dbReference type="ARBA" id="ARBA00022475"/>
    </source>
</evidence>
<evidence type="ECO:0000256" key="3">
    <source>
        <dbReference type="ARBA" id="ARBA00022692"/>
    </source>
</evidence>
<dbReference type="PANTHER" id="PTHR28259">
    <property type="entry name" value="FLUORIDE EXPORT PROTEIN 1-RELATED"/>
    <property type="match status" value="1"/>
</dbReference>
<comment type="function">
    <text evidence="9 10">Fluoride-specific ion channel. Important for reducing fluoride concentration in the cell, thus reducing its toxicity.</text>
</comment>
<keyword evidence="10" id="KW-0915">Sodium</keyword>
<reference evidence="11 12" key="1">
    <citation type="submission" date="2014-06" db="EMBL/GenBank/DDBJ databases">
        <title>Draft genome sequence of Bacillus gaemokensis JCM 15801 (MCCC 1A00707).</title>
        <authorList>
            <person name="Lai Q."/>
            <person name="Liu Y."/>
            <person name="Shao Z."/>
        </authorList>
    </citation>
    <scope>NUCLEOTIDE SEQUENCE [LARGE SCALE GENOMIC DNA]</scope>
    <source>
        <strain evidence="11 12">JCM 15801</strain>
    </source>
</reference>
<comment type="similarity">
    <text evidence="7 10">Belongs to the fluoride channel Fluc/FEX (TC 1.A.43) family.</text>
</comment>
<evidence type="ECO:0000256" key="6">
    <source>
        <dbReference type="ARBA" id="ARBA00023303"/>
    </source>
</evidence>
<comment type="catalytic activity">
    <reaction evidence="8">
        <text>fluoride(in) = fluoride(out)</text>
        <dbReference type="Rhea" id="RHEA:76159"/>
        <dbReference type="ChEBI" id="CHEBI:17051"/>
    </reaction>
    <physiologicalReaction direction="left-to-right" evidence="8">
        <dbReference type="Rhea" id="RHEA:76160"/>
    </physiologicalReaction>
</comment>
<dbReference type="Pfam" id="PF02537">
    <property type="entry name" value="CRCB"/>
    <property type="match status" value="1"/>
</dbReference>
<gene>
    <name evidence="10" type="primary">fluC</name>
    <name evidence="10" type="synonym">crcB</name>
    <name evidence="11" type="ORF">BAGA_02065</name>
</gene>
<evidence type="ECO:0000256" key="10">
    <source>
        <dbReference type="HAMAP-Rule" id="MF_00454"/>
    </source>
</evidence>
<dbReference type="HAMAP" id="MF_00454">
    <property type="entry name" value="FluC"/>
    <property type="match status" value="1"/>
</dbReference>
<dbReference type="PANTHER" id="PTHR28259:SF1">
    <property type="entry name" value="FLUORIDE EXPORT PROTEIN 1-RELATED"/>
    <property type="match status" value="1"/>
</dbReference>
<feature type="transmembrane region" description="Helical" evidence="10">
    <location>
        <begin position="94"/>
        <end position="120"/>
    </location>
</feature>
<keyword evidence="10" id="KW-0813">Transport</keyword>
<dbReference type="Proteomes" id="UP000027778">
    <property type="component" value="Unassembled WGS sequence"/>
</dbReference>
<protein>
    <recommendedName>
        <fullName evidence="10">Fluoride-specific ion channel FluC</fullName>
    </recommendedName>
</protein>
<comment type="activity regulation">
    <text evidence="10">Na(+) is not transported, but it plays an essential structural role and its presence is essential for fluoride channel function.</text>
</comment>
<feature type="transmembrane region" description="Helical" evidence="10">
    <location>
        <begin position="37"/>
        <end position="55"/>
    </location>
</feature>
<keyword evidence="4 10" id="KW-1133">Transmembrane helix</keyword>
<dbReference type="GO" id="GO:0062054">
    <property type="term" value="F:fluoride channel activity"/>
    <property type="evidence" value="ECO:0007669"/>
    <property type="project" value="UniProtKB-UniRule"/>
</dbReference>
<dbReference type="EMBL" id="JOTM01000001">
    <property type="protein sequence ID" value="KEK26046.1"/>
    <property type="molecule type" value="Genomic_DNA"/>
</dbReference>
<organism evidence="11 12">
    <name type="scientific">Bacillus gaemokensis</name>
    <dbReference type="NCBI Taxonomy" id="574375"/>
    <lineage>
        <taxon>Bacteria</taxon>
        <taxon>Bacillati</taxon>
        <taxon>Bacillota</taxon>
        <taxon>Bacilli</taxon>
        <taxon>Bacillales</taxon>
        <taxon>Bacillaceae</taxon>
        <taxon>Bacillus</taxon>
        <taxon>Bacillus cereus group</taxon>
    </lineage>
</organism>
<comment type="caution">
    <text evidence="11">The sequence shown here is derived from an EMBL/GenBank/DDBJ whole genome shotgun (WGS) entry which is preliminary data.</text>
</comment>
<keyword evidence="2 10" id="KW-1003">Cell membrane</keyword>
<dbReference type="InterPro" id="IPR003691">
    <property type="entry name" value="FluC"/>
</dbReference>
<keyword evidence="10" id="KW-0479">Metal-binding</keyword>
<evidence type="ECO:0000313" key="11">
    <source>
        <dbReference type="EMBL" id="KEK26046.1"/>
    </source>
</evidence>
<evidence type="ECO:0000256" key="4">
    <source>
        <dbReference type="ARBA" id="ARBA00022989"/>
    </source>
</evidence>
<keyword evidence="10" id="KW-0406">Ion transport</keyword>
<dbReference type="GO" id="GO:0005886">
    <property type="term" value="C:plasma membrane"/>
    <property type="evidence" value="ECO:0007669"/>
    <property type="project" value="UniProtKB-SubCell"/>
</dbReference>
<dbReference type="GO" id="GO:0046872">
    <property type="term" value="F:metal ion binding"/>
    <property type="evidence" value="ECO:0007669"/>
    <property type="project" value="UniProtKB-KW"/>
</dbReference>
<evidence type="ECO:0000256" key="7">
    <source>
        <dbReference type="ARBA" id="ARBA00035120"/>
    </source>
</evidence>
<evidence type="ECO:0000256" key="8">
    <source>
        <dbReference type="ARBA" id="ARBA00035585"/>
    </source>
</evidence>